<feature type="compositionally biased region" description="Basic and acidic residues" evidence="1">
    <location>
        <begin position="148"/>
        <end position="158"/>
    </location>
</feature>
<accession>A0A9W2YUL5</accession>
<proteinExistence type="predicted"/>
<feature type="region of interest" description="Disordered" evidence="1">
    <location>
        <begin position="207"/>
        <end position="238"/>
    </location>
</feature>
<dbReference type="RefSeq" id="XP_055866339.1">
    <property type="nucleotide sequence ID" value="XM_056010364.1"/>
</dbReference>
<feature type="region of interest" description="Disordered" evidence="1">
    <location>
        <begin position="143"/>
        <end position="166"/>
    </location>
</feature>
<dbReference type="GeneID" id="106070200"/>
<keyword evidence="2" id="KW-1185">Reference proteome</keyword>
<evidence type="ECO:0000313" key="3">
    <source>
        <dbReference type="RefSeq" id="XP_055866339.1"/>
    </source>
</evidence>
<name>A0A9W2YUL5_BIOGL</name>
<dbReference type="OrthoDB" id="6045352at2759"/>
<protein>
    <submittedName>
        <fullName evidence="3">Uncharacterized protein LOC106070200</fullName>
    </submittedName>
</protein>
<evidence type="ECO:0000313" key="2">
    <source>
        <dbReference type="Proteomes" id="UP001165740"/>
    </source>
</evidence>
<dbReference type="AlphaFoldDB" id="A0A9W2YUL5"/>
<gene>
    <name evidence="3" type="primary">LOC106070200</name>
</gene>
<evidence type="ECO:0000256" key="1">
    <source>
        <dbReference type="SAM" id="MobiDB-lite"/>
    </source>
</evidence>
<dbReference type="Proteomes" id="UP001165740">
    <property type="component" value="Chromosome 14"/>
</dbReference>
<sequence>MYLFHSSTMQNVSSPRTFIKMDAGILSLHLVKEFFKLKMFENQSWKIFFWTLGRNITDNITDIMGNLCSAFYASDKAKKSTDLCVPQDSSGLNVCLKDQTDLADVFSLGDENQDTKSTDLCFPQDTCGLNVCQKDQTDLADFSSLGDKNQDTDPHHFTSDQSKVQSDEIEGPLIGDHETQESEGGEADLHKYLVGCEKNPVCPKDQTDLADLSSLGDENQDTDPHHFTSDQSKVQSDEVEGQLIGDHEFQKSEGGEAELHKLRRHCKKNPGHSKFIPVDTFALKNLPDDLQDDDLCELIKVTADLTVRINVRKISPHRPEHWPKKSQPYPYFNTSENKNNVYAGSGRVWIINKYQDGDTHWGRTGYTKCWCRKCEGSNSSSKVWWEFGVNTAAHVVFDNIEAKHTTLRLFYDSDESPEVIVDKLCVTDTIIEDDMCELRCVTCNAELGKKLMKICKHFEKIKRKVYHKYSNSRSKKNLTFIVSHPHGCSKQVSVGQWKNKIEVGVDKSKFTYTTCTCPGSSGAHVYCLGYDWTWTNLVHSGSLEPELNYSGTCRVLHL</sequence>
<reference evidence="3" key="1">
    <citation type="submission" date="2025-08" db="UniProtKB">
        <authorList>
            <consortium name="RefSeq"/>
        </authorList>
    </citation>
    <scope>IDENTIFICATION</scope>
</reference>
<organism evidence="2 3">
    <name type="scientific">Biomphalaria glabrata</name>
    <name type="common">Bloodfluke planorb</name>
    <name type="synonym">Freshwater snail</name>
    <dbReference type="NCBI Taxonomy" id="6526"/>
    <lineage>
        <taxon>Eukaryota</taxon>
        <taxon>Metazoa</taxon>
        <taxon>Spiralia</taxon>
        <taxon>Lophotrochozoa</taxon>
        <taxon>Mollusca</taxon>
        <taxon>Gastropoda</taxon>
        <taxon>Heterobranchia</taxon>
        <taxon>Euthyneura</taxon>
        <taxon>Panpulmonata</taxon>
        <taxon>Hygrophila</taxon>
        <taxon>Lymnaeoidea</taxon>
        <taxon>Planorbidae</taxon>
        <taxon>Biomphalaria</taxon>
    </lineage>
</organism>